<proteinExistence type="predicted"/>
<feature type="compositionally biased region" description="Basic residues" evidence="1">
    <location>
        <begin position="253"/>
        <end position="272"/>
    </location>
</feature>
<dbReference type="Gene3D" id="3.40.50.300">
    <property type="entry name" value="P-loop containing nucleotide triphosphate hydrolases"/>
    <property type="match status" value="1"/>
</dbReference>
<dbReference type="InterPro" id="IPR052945">
    <property type="entry name" value="Mitotic_Regulator"/>
</dbReference>
<name>A0A928KTA3_9FIRM</name>
<dbReference type="InterPro" id="IPR043964">
    <property type="entry name" value="P-loop_TraG"/>
</dbReference>
<dbReference type="Gene3D" id="1.25.40.10">
    <property type="entry name" value="Tetratricopeptide repeat domain"/>
    <property type="match status" value="1"/>
</dbReference>
<feature type="region of interest" description="Disordered" evidence="1">
    <location>
        <begin position="177"/>
        <end position="208"/>
    </location>
</feature>
<reference evidence="3" key="1">
    <citation type="submission" date="2019-04" db="EMBL/GenBank/DDBJ databases">
        <title>Evolution of Biomass-Degrading Anaerobic Consortia Revealed by Metagenomics.</title>
        <authorList>
            <person name="Peng X."/>
        </authorList>
    </citation>
    <scope>NUCLEOTIDE SEQUENCE</scope>
    <source>
        <strain evidence="3">SIG551</strain>
    </source>
</reference>
<comment type="caution">
    <text evidence="3">The sequence shown here is derived from an EMBL/GenBank/DDBJ whole genome shotgun (WGS) entry which is preliminary data.</text>
</comment>
<feature type="region of interest" description="Disordered" evidence="1">
    <location>
        <begin position="232"/>
        <end position="275"/>
    </location>
</feature>
<feature type="domain" description="TraG P-loop" evidence="2">
    <location>
        <begin position="493"/>
        <end position="560"/>
    </location>
</feature>
<dbReference type="Pfam" id="PF19044">
    <property type="entry name" value="P-loop_TraG"/>
    <property type="match status" value="1"/>
</dbReference>
<evidence type="ECO:0000313" key="4">
    <source>
        <dbReference type="Proteomes" id="UP000754750"/>
    </source>
</evidence>
<feature type="compositionally biased region" description="Acidic residues" evidence="1">
    <location>
        <begin position="180"/>
        <end position="192"/>
    </location>
</feature>
<sequence>MIRQRDRIILQDEPPQTTIPTVEQQQAWYSLAAVSDRNPDQAELCKMYLRSQGSDWLFGAARNGDAYAMYTLGKMYLKGVGVEQNATRSATWFSKASAAGISYAHYELAKMCRDGNGLDADEEYADSLFKMATQTLQQQEKFLPNPYAQYILAAIYEYGLGVNKDMDLAKQWRNRAETGVEPEEEAMLEDGELISPRPLSITTPVSAAPPQKATNAILSDSPAVDAVLISSPTEMTAPPPAIKTGSASDFGKQKRVKAKSAKKEKKSKKNSSHSKPDIECLDFLDMIAPSVMDFKHDDYFVCGNTFRCVWAIREYTTETEEMAILRELGEHSGVTLHVYIRPVTPYEENKILKEVVQRNRHKRKNAPDRKQELSAEVNMEDVDTVIKNQLKDKGILMHCAVFLELIAPSLEELHKLQSTIVSICNRAKFVYDRLWLRQQLGFQTVMPGGSNHFKSEFERVLPGSSVANLYPFSYSGKTDKNGMYIGVDVNGSNIIIDFDQRSDSKTNGHIIILGNSGEGKSYLLKLLIINARQQGKKFYIIDVENEYREVTSRIGGTYIDMMAGKFFINVLEPRLWTDAPVMDSTEDVPLAFRQQTRRSQHIAFLRDFFRCYKDFSTEQLDTLEMLLEKLYLQFHITDQTDFSKLQPEDYPILSDLFKLAERELESYDDTQNQLYTKDTLRSLTLGLRSISVGAESRFFNGFTNIPNADFIDFSVADMMDTNENLKNAMFFNIFSWMSHKFLTEGDTNIAVDELHMFVSNKIAIEYLRSFMKRGRKRNSDVIIASQNVEDLLLPGVVEYTKPLFSIPTHAFLFNPGRCDRAAFQQALSLPDCEYELIKNPRRGHCLFRSGDERFHLHVKAPDYKSALFGSVGGK</sequence>
<dbReference type="EMBL" id="SVNY01000006">
    <property type="protein sequence ID" value="MBE6834263.1"/>
    <property type="molecule type" value="Genomic_DNA"/>
</dbReference>
<evidence type="ECO:0000313" key="3">
    <source>
        <dbReference type="EMBL" id="MBE6834263.1"/>
    </source>
</evidence>
<organism evidence="3 4">
    <name type="scientific">Faecalispora sporosphaeroides</name>
    <dbReference type="NCBI Taxonomy" id="1549"/>
    <lineage>
        <taxon>Bacteria</taxon>
        <taxon>Bacillati</taxon>
        <taxon>Bacillota</taxon>
        <taxon>Clostridia</taxon>
        <taxon>Eubacteriales</taxon>
        <taxon>Oscillospiraceae</taxon>
        <taxon>Faecalispora</taxon>
    </lineage>
</organism>
<dbReference type="SUPFAM" id="SSF52540">
    <property type="entry name" value="P-loop containing nucleoside triphosphate hydrolases"/>
    <property type="match status" value="1"/>
</dbReference>
<dbReference type="InterPro" id="IPR011990">
    <property type="entry name" value="TPR-like_helical_dom_sf"/>
</dbReference>
<evidence type="ECO:0000256" key="1">
    <source>
        <dbReference type="SAM" id="MobiDB-lite"/>
    </source>
</evidence>
<dbReference type="RefSeq" id="WP_326840775.1">
    <property type="nucleotide sequence ID" value="NZ_SVNY01000006.1"/>
</dbReference>
<dbReference type="SMART" id="SM00671">
    <property type="entry name" value="SEL1"/>
    <property type="match status" value="3"/>
</dbReference>
<dbReference type="InterPro" id="IPR006597">
    <property type="entry name" value="Sel1-like"/>
</dbReference>
<dbReference type="AlphaFoldDB" id="A0A928KTA3"/>
<accession>A0A928KTA3</accession>
<gene>
    <name evidence="3" type="ORF">E7512_11925</name>
</gene>
<dbReference type="SUPFAM" id="SSF81901">
    <property type="entry name" value="HCP-like"/>
    <property type="match status" value="1"/>
</dbReference>
<protein>
    <submittedName>
        <fullName evidence="3">DUF87 domain-containing protein</fullName>
    </submittedName>
</protein>
<dbReference type="CDD" id="cd01127">
    <property type="entry name" value="TrwB_TraG_TraD_VirD4"/>
    <property type="match status" value="1"/>
</dbReference>
<dbReference type="Gene3D" id="1.10.8.730">
    <property type="match status" value="1"/>
</dbReference>
<dbReference type="PANTHER" id="PTHR43628">
    <property type="entry name" value="ACTIVATOR OF C KINASE PROTEIN 1-RELATED"/>
    <property type="match status" value="1"/>
</dbReference>
<dbReference type="InterPro" id="IPR027417">
    <property type="entry name" value="P-loop_NTPase"/>
</dbReference>
<dbReference type="PANTHER" id="PTHR43628:SF1">
    <property type="entry name" value="CHITIN SYNTHASE REGULATORY FACTOR 2-RELATED"/>
    <property type="match status" value="1"/>
</dbReference>
<dbReference type="Proteomes" id="UP000754750">
    <property type="component" value="Unassembled WGS sequence"/>
</dbReference>
<dbReference type="Pfam" id="PF08238">
    <property type="entry name" value="Sel1"/>
    <property type="match status" value="3"/>
</dbReference>
<evidence type="ECO:0000259" key="2">
    <source>
        <dbReference type="Pfam" id="PF19044"/>
    </source>
</evidence>